<dbReference type="InterPro" id="IPR013087">
    <property type="entry name" value="Znf_C2H2_type"/>
</dbReference>
<feature type="region of interest" description="Disordered" evidence="6">
    <location>
        <begin position="285"/>
        <end position="308"/>
    </location>
</feature>
<organism evidence="9 11">
    <name type="scientific">Rotaria socialis</name>
    <dbReference type="NCBI Taxonomy" id="392032"/>
    <lineage>
        <taxon>Eukaryota</taxon>
        <taxon>Metazoa</taxon>
        <taxon>Spiralia</taxon>
        <taxon>Gnathifera</taxon>
        <taxon>Rotifera</taxon>
        <taxon>Eurotatoria</taxon>
        <taxon>Bdelloidea</taxon>
        <taxon>Philodinida</taxon>
        <taxon>Philodinidae</taxon>
        <taxon>Rotaria</taxon>
    </lineage>
</organism>
<dbReference type="EMBL" id="CAJOBQ010000436">
    <property type="protein sequence ID" value="CAF4354710.1"/>
    <property type="molecule type" value="Genomic_DNA"/>
</dbReference>
<dbReference type="InterPro" id="IPR036236">
    <property type="entry name" value="Znf_C2H2_sf"/>
</dbReference>
<dbReference type="GO" id="GO:0005634">
    <property type="term" value="C:nucleus"/>
    <property type="evidence" value="ECO:0007669"/>
    <property type="project" value="TreeGrafter"/>
</dbReference>
<evidence type="ECO:0000313" key="9">
    <source>
        <dbReference type="EMBL" id="CAF4252158.1"/>
    </source>
</evidence>
<evidence type="ECO:0000256" key="2">
    <source>
        <dbReference type="ARBA" id="ARBA00022737"/>
    </source>
</evidence>
<dbReference type="PANTHER" id="PTHR24403">
    <property type="entry name" value="ZINC FINGER PROTEIN"/>
    <property type="match status" value="1"/>
</dbReference>
<evidence type="ECO:0000256" key="7">
    <source>
        <dbReference type="SAM" id="Phobius"/>
    </source>
</evidence>
<feature type="domain" description="C2H2-type" evidence="8">
    <location>
        <begin position="337"/>
        <end position="364"/>
    </location>
</feature>
<comment type="caution">
    <text evidence="9">The sequence shown here is derived from an EMBL/GenBank/DDBJ whole genome shotgun (WGS) entry which is preliminary data.</text>
</comment>
<feature type="domain" description="C2H2-type" evidence="8">
    <location>
        <begin position="120"/>
        <end position="147"/>
    </location>
</feature>
<dbReference type="GO" id="GO:0045944">
    <property type="term" value="P:positive regulation of transcription by RNA polymerase II"/>
    <property type="evidence" value="ECO:0007669"/>
    <property type="project" value="TreeGrafter"/>
</dbReference>
<feature type="domain" description="C2H2-type" evidence="8">
    <location>
        <begin position="365"/>
        <end position="393"/>
    </location>
</feature>
<evidence type="ECO:0000256" key="4">
    <source>
        <dbReference type="ARBA" id="ARBA00022833"/>
    </source>
</evidence>
<dbReference type="AlphaFoldDB" id="A0A820EVS9"/>
<keyword evidence="7" id="KW-1133">Transmembrane helix</keyword>
<feature type="region of interest" description="Disordered" evidence="6">
    <location>
        <begin position="559"/>
        <end position="587"/>
    </location>
</feature>
<dbReference type="SUPFAM" id="SSF57667">
    <property type="entry name" value="beta-beta-alpha zinc fingers"/>
    <property type="match status" value="2"/>
</dbReference>
<evidence type="ECO:0000259" key="8">
    <source>
        <dbReference type="PROSITE" id="PS50157"/>
    </source>
</evidence>
<keyword evidence="7" id="KW-0472">Membrane</keyword>
<gene>
    <name evidence="9" type="ORF">HFQ381_LOCUS10524</name>
    <name evidence="10" type="ORF">TSG867_LOCUS9791</name>
</gene>
<dbReference type="SMART" id="SM00355">
    <property type="entry name" value="ZnF_C2H2"/>
    <property type="match status" value="4"/>
</dbReference>
<evidence type="ECO:0000256" key="3">
    <source>
        <dbReference type="ARBA" id="ARBA00022771"/>
    </source>
</evidence>
<dbReference type="Proteomes" id="UP000663862">
    <property type="component" value="Unassembled WGS sequence"/>
</dbReference>
<dbReference type="GO" id="GO:0008270">
    <property type="term" value="F:zinc ion binding"/>
    <property type="evidence" value="ECO:0007669"/>
    <property type="project" value="UniProtKB-KW"/>
</dbReference>
<evidence type="ECO:0000256" key="1">
    <source>
        <dbReference type="ARBA" id="ARBA00022723"/>
    </source>
</evidence>
<evidence type="ECO:0000256" key="6">
    <source>
        <dbReference type="SAM" id="MobiDB-lite"/>
    </source>
</evidence>
<reference evidence="9" key="1">
    <citation type="submission" date="2021-02" db="EMBL/GenBank/DDBJ databases">
        <authorList>
            <person name="Nowell W R."/>
        </authorList>
    </citation>
    <scope>NUCLEOTIDE SEQUENCE</scope>
</reference>
<dbReference type="PROSITE" id="PS00028">
    <property type="entry name" value="ZINC_FINGER_C2H2_1"/>
    <property type="match status" value="1"/>
</dbReference>
<feature type="transmembrane region" description="Helical" evidence="7">
    <location>
        <begin position="6"/>
        <end position="22"/>
    </location>
</feature>
<feature type="compositionally biased region" description="Low complexity" evidence="6">
    <location>
        <begin position="290"/>
        <end position="301"/>
    </location>
</feature>
<name>A0A820EVS9_9BILA</name>
<feature type="compositionally biased region" description="Basic and acidic residues" evidence="6">
    <location>
        <begin position="563"/>
        <end position="572"/>
    </location>
</feature>
<accession>A0A820EVS9</accession>
<keyword evidence="3 5" id="KW-0863">Zinc-finger</keyword>
<dbReference type="EMBL" id="CAJOBO010000583">
    <property type="protein sequence ID" value="CAF4252158.1"/>
    <property type="molecule type" value="Genomic_DNA"/>
</dbReference>
<sequence length="587" mass="66304">MKVYLLIVIAYPIAFVLLRHLIRINSKIIMINQSITDDEDANDHGNEVLDLSIKKSLLVLLSPPSSTTSSSSSSSYSASSVISSQQTILTGKRMLDLHTSISSSPITTKGQQTNKRPLRFQCKHCDYKAPSTSLMQNHIYRHTDLTPYACAYCGHKSTTKSTIMVHIELCHPNMEVKIIENRVREQDFYRDLNSSDMSALSNKMQEPQIKKQRHSNQYDSESAPINGVAISLKTIIDDGNQLSPASDEIYGADNFESMLLPTSDILDDDNEQLTRSSICESSPTLKFKLSPSSTPTIESSSKTYKKESDSDDESEYLLVYNRPKQYFGSLYEPDKQYACTLCTYTTNHRPSMEDHVYVHTNEKPYKCGYCGEEIYTRYAATYHIKYKHTGMARNFIQNKADITKYYINRAKRDDEKNQFKLVDTRRVKIPSRNGKSVQNQQNKIDIPTEHSMQRERSTSPPHPPPPPPAPAPSVKLAQPANLQLSTISSNNPRETASTDYRFLLAWSYYLASQAAWLSPTLQQQGQSSFSLPTDPESAAKFLQTIETAMNPLAAKQTLNNNHEQTRNQHDFGTKNTSAVVKDELNES</sequence>
<keyword evidence="4" id="KW-0862">Zinc</keyword>
<feature type="region of interest" description="Disordered" evidence="6">
    <location>
        <begin position="200"/>
        <end position="221"/>
    </location>
</feature>
<dbReference type="PANTHER" id="PTHR24403:SF67">
    <property type="entry name" value="FI01116P-RELATED"/>
    <property type="match status" value="1"/>
</dbReference>
<evidence type="ECO:0000313" key="10">
    <source>
        <dbReference type="EMBL" id="CAF4354710.1"/>
    </source>
</evidence>
<dbReference type="InterPro" id="IPR050688">
    <property type="entry name" value="Zinc_finger/UBP_domain"/>
</dbReference>
<evidence type="ECO:0000256" key="5">
    <source>
        <dbReference type="PROSITE-ProRule" id="PRU00042"/>
    </source>
</evidence>
<feature type="compositionally biased region" description="Basic and acidic residues" evidence="6">
    <location>
        <begin position="446"/>
        <end position="457"/>
    </location>
</feature>
<protein>
    <recommendedName>
        <fullName evidence="8">C2H2-type domain-containing protein</fullName>
    </recommendedName>
</protein>
<keyword evidence="2" id="KW-0677">Repeat</keyword>
<feature type="compositionally biased region" description="Pro residues" evidence="6">
    <location>
        <begin position="460"/>
        <end position="471"/>
    </location>
</feature>
<dbReference type="Gene3D" id="3.30.160.60">
    <property type="entry name" value="Classic Zinc Finger"/>
    <property type="match status" value="2"/>
</dbReference>
<feature type="region of interest" description="Disordered" evidence="6">
    <location>
        <begin position="418"/>
        <end position="475"/>
    </location>
</feature>
<dbReference type="PROSITE" id="PS50157">
    <property type="entry name" value="ZINC_FINGER_C2H2_2"/>
    <property type="match status" value="3"/>
</dbReference>
<dbReference type="Proteomes" id="UP000663851">
    <property type="component" value="Unassembled WGS sequence"/>
</dbReference>
<proteinExistence type="predicted"/>
<keyword evidence="7" id="KW-0812">Transmembrane</keyword>
<feature type="compositionally biased region" description="Polar residues" evidence="6">
    <location>
        <begin position="433"/>
        <end position="443"/>
    </location>
</feature>
<evidence type="ECO:0000313" key="11">
    <source>
        <dbReference type="Proteomes" id="UP000663851"/>
    </source>
</evidence>
<keyword evidence="1" id="KW-0479">Metal-binding</keyword>